<dbReference type="STRING" id="398580.Dshi_1365"/>
<dbReference type="KEGG" id="dsh:Dshi_1365"/>
<dbReference type="SUPFAM" id="SSF48498">
    <property type="entry name" value="Tetracyclin repressor-like, C-terminal domain"/>
    <property type="match status" value="1"/>
</dbReference>
<dbReference type="HOGENOM" id="CLU_069356_1_0_5"/>
<proteinExistence type="predicted"/>
<protein>
    <submittedName>
        <fullName evidence="4">Transcriptional regulator</fullName>
    </submittedName>
</protein>
<evidence type="ECO:0000256" key="2">
    <source>
        <dbReference type="PROSITE-ProRule" id="PRU00335"/>
    </source>
</evidence>
<evidence type="ECO:0000259" key="3">
    <source>
        <dbReference type="PROSITE" id="PS50977"/>
    </source>
</evidence>
<feature type="domain" description="HTH tetR-type" evidence="3">
    <location>
        <begin position="18"/>
        <end position="78"/>
    </location>
</feature>
<dbReference type="SUPFAM" id="SSF46689">
    <property type="entry name" value="Homeodomain-like"/>
    <property type="match status" value="1"/>
</dbReference>
<organism evidence="4 5">
    <name type="scientific">Dinoroseobacter shibae (strain DSM 16493 / NCIMB 14021 / DFL 12)</name>
    <dbReference type="NCBI Taxonomy" id="398580"/>
    <lineage>
        <taxon>Bacteria</taxon>
        <taxon>Pseudomonadati</taxon>
        <taxon>Pseudomonadota</taxon>
        <taxon>Alphaproteobacteria</taxon>
        <taxon>Rhodobacterales</taxon>
        <taxon>Roseobacteraceae</taxon>
        <taxon>Dinoroseobacter</taxon>
    </lineage>
</organism>
<dbReference type="EMBL" id="CP000830">
    <property type="protein sequence ID" value="ABV93107.1"/>
    <property type="molecule type" value="Genomic_DNA"/>
</dbReference>
<dbReference type="InterPro" id="IPR050109">
    <property type="entry name" value="HTH-type_TetR-like_transc_reg"/>
</dbReference>
<dbReference type="Gene3D" id="1.10.357.10">
    <property type="entry name" value="Tetracycline Repressor, domain 2"/>
    <property type="match status" value="1"/>
</dbReference>
<dbReference type="PROSITE" id="PS50977">
    <property type="entry name" value="HTH_TETR_2"/>
    <property type="match status" value="1"/>
</dbReference>
<dbReference type="AlphaFoldDB" id="A8LIZ3"/>
<dbReference type="PANTHER" id="PTHR30055:SF196">
    <property type="entry name" value="HTH-TYPE TRANSCRIPTIONAL REGULATOR RUTR"/>
    <property type="match status" value="1"/>
</dbReference>
<dbReference type="Pfam" id="PF08362">
    <property type="entry name" value="TetR_C_3"/>
    <property type="match status" value="1"/>
</dbReference>
<dbReference type="GO" id="GO:0000976">
    <property type="term" value="F:transcription cis-regulatory region binding"/>
    <property type="evidence" value="ECO:0007669"/>
    <property type="project" value="TreeGrafter"/>
</dbReference>
<dbReference type="GO" id="GO:0045892">
    <property type="term" value="P:negative regulation of DNA-templated transcription"/>
    <property type="evidence" value="ECO:0007669"/>
    <property type="project" value="InterPro"/>
</dbReference>
<reference evidence="5" key="1">
    <citation type="journal article" date="2010" name="ISME J.">
        <title>The complete genome sequence of the algal symbiont Dinoroseobacter shibae: a hitchhiker's guide to life in the sea.</title>
        <authorList>
            <person name="Wagner-Dobler I."/>
            <person name="Ballhausen B."/>
            <person name="Berger M."/>
            <person name="Brinkhoff T."/>
            <person name="Buchholz I."/>
            <person name="Bunk B."/>
            <person name="Cypionka H."/>
            <person name="Daniel R."/>
            <person name="Drepper T."/>
            <person name="Gerdts G."/>
            <person name="Hahnke S."/>
            <person name="Han C."/>
            <person name="Jahn D."/>
            <person name="Kalhoefer D."/>
            <person name="Kiss H."/>
            <person name="Klenk H.P."/>
            <person name="Kyrpides N."/>
            <person name="Liebl W."/>
            <person name="Liesegang H."/>
            <person name="Meincke L."/>
            <person name="Pati A."/>
            <person name="Petersen J."/>
            <person name="Piekarski T."/>
            <person name="Pommerenke C."/>
            <person name="Pradella S."/>
            <person name="Pukall R."/>
            <person name="Rabus R."/>
            <person name="Stackebrandt E."/>
            <person name="Thole S."/>
            <person name="Thompson L."/>
            <person name="Tielen P."/>
            <person name="Tomasch J."/>
            <person name="von Jan M."/>
            <person name="Wanphrut N."/>
            <person name="Wichels A."/>
            <person name="Zech H."/>
            <person name="Simon M."/>
        </authorList>
    </citation>
    <scope>NUCLEOTIDE SEQUENCE [LARGE SCALE GENOMIC DNA]</scope>
    <source>
        <strain evidence="5">DSM 16493 / NCIMB 14021 / DFL 12</strain>
    </source>
</reference>
<dbReference type="InterPro" id="IPR001647">
    <property type="entry name" value="HTH_TetR"/>
</dbReference>
<dbReference type="InterPro" id="IPR036271">
    <property type="entry name" value="Tet_transcr_reg_TetR-rel_C_sf"/>
</dbReference>
<feature type="DNA-binding region" description="H-T-H motif" evidence="2">
    <location>
        <begin position="41"/>
        <end position="60"/>
    </location>
</feature>
<dbReference type="Proteomes" id="UP000006833">
    <property type="component" value="Chromosome"/>
</dbReference>
<evidence type="ECO:0000313" key="4">
    <source>
        <dbReference type="EMBL" id="ABV93107.1"/>
    </source>
</evidence>
<gene>
    <name evidence="4" type="ordered locus">Dshi_1365</name>
</gene>
<dbReference type="Gene3D" id="1.10.10.60">
    <property type="entry name" value="Homeodomain-like"/>
    <property type="match status" value="1"/>
</dbReference>
<keyword evidence="1 2" id="KW-0238">DNA-binding</keyword>
<dbReference type="RefSeq" id="WP_012178037.1">
    <property type="nucleotide sequence ID" value="NC_009952.1"/>
</dbReference>
<dbReference type="Pfam" id="PF00440">
    <property type="entry name" value="TetR_N"/>
    <property type="match status" value="1"/>
</dbReference>
<evidence type="ECO:0000313" key="5">
    <source>
        <dbReference type="Proteomes" id="UP000006833"/>
    </source>
</evidence>
<keyword evidence="5" id="KW-1185">Reference proteome</keyword>
<dbReference type="PANTHER" id="PTHR30055">
    <property type="entry name" value="HTH-TYPE TRANSCRIPTIONAL REGULATOR RUTR"/>
    <property type="match status" value="1"/>
</dbReference>
<accession>A8LIZ3</accession>
<dbReference type="PRINTS" id="PR00455">
    <property type="entry name" value="HTHTETR"/>
</dbReference>
<dbReference type="OrthoDB" id="2356263at2"/>
<name>A8LIZ3_DINSH</name>
<dbReference type="InterPro" id="IPR013573">
    <property type="entry name" value="Tscrpt_reg_YcdC_C"/>
</dbReference>
<dbReference type="eggNOG" id="COG1309">
    <property type="taxonomic scope" value="Bacteria"/>
</dbReference>
<dbReference type="InterPro" id="IPR009057">
    <property type="entry name" value="Homeodomain-like_sf"/>
</dbReference>
<dbReference type="GO" id="GO:0003700">
    <property type="term" value="F:DNA-binding transcription factor activity"/>
    <property type="evidence" value="ECO:0007669"/>
    <property type="project" value="TreeGrafter"/>
</dbReference>
<evidence type="ECO:0000256" key="1">
    <source>
        <dbReference type="ARBA" id="ARBA00023125"/>
    </source>
</evidence>
<sequence>MARSSTSARPAPQTRIQKAKREAIFDAALDVFSQHGFRGATLDMIAAGAGLSKPNVLYYFEGKEAIYTQVLAQILETWLDPMLNMDPAGEPLEEIRGYVRRKLEMAREYPRESRLFATEILQGAPQIKSLLSGALRDLVEKNGQVIAGWAAEGKIADVHPKHLIFMIWATTQHYADFRTQIDLVLGTGEDPFPDAQHFLDHMFTRMLNPDT</sequence>